<dbReference type="GO" id="GO:0004540">
    <property type="term" value="F:RNA nuclease activity"/>
    <property type="evidence" value="ECO:0007669"/>
    <property type="project" value="InterPro"/>
</dbReference>
<evidence type="ECO:0000313" key="2">
    <source>
        <dbReference type="EMBL" id="OIQ84715.1"/>
    </source>
</evidence>
<name>A0A1J5R4R4_9ZZZZ</name>
<feature type="domain" description="NYN" evidence="1">
    <location>
        <begin position="30"/>
        <end position="171"/>
    </location>
</feature>
<dbReference type="Gene3D" id="3.40.50.1010">
    <property type="entry name" value="5'-nuclease"/>
    <property type="match status" value="1"/>
</dbReference>
<accession>A0A1J5R4R4</accession>
<sequence>MTIRHPDARWLTGTVQTDEQTDEQTPGRTTYVLVDGENIDATLGSSILNGRPSPEQRPRWERVLDFAQRTWGQPVKGLFFLNASSGTMPMAFVQALLAIGFQPIPLAGESYEKVVDIGIKRMLTALVDHPGDVLLASHDGDFVPEMEQLLDGEDRRVGLLAFREFTSSSLNQLSAHGLQTFDLEHDVQAFNVQLPRLRIIPLAEFDPLRYL</sequence>
<evidence type="ECO:0000259" key="1">
    <source>
        <dbReference type="Pfam" id="PF01936"/>
    </source>
</evidence>
<dbReference type="EMBL" id="MLJW01000596">
    <property type="protein sequence ID" value="OIQ84715.1"/>
    <property type="molecule type" value="Genomic_DNA"/>
</dbReference>
<comment type="caution">
    <text evidence="2">The sequence shown here is derived from an EMBL/GenBank/DDBJ whole genome shotgun (WGS) entry which is preliminary data.</text>
</comment>
<protein>
    <submittedName>
        <fullName evidence="2">NYN domain protein</fullName>
    </submittedName>
</protein>
<dbReference type="InterPro" id="IPR021139">
    <property type="entry name" value="NYN"/>
</dbReference>
<organism evidence="2">
    <name type="scientific">mine drainage metagenome</name>
    <dbReference type="NCBI Taxonomy" id="410659"/>
    <lineage>
        <taxon>unclassified sequences</taxon>
        <taxon>metagenomes</taxon>
        <taxon>ecological metagenomes</taxon>
    </lineage>
</organism>
<gene>
    <name evidence="2" type="ORF">GALL_334480</name>
</gene>
<dbReference type="Pfam" id="PF01936">
    <property type="entry name" value="NYN"/>
    <property type="match status" value="1"/>
</dbReference>
<proteinExistence type="predicted"/>
<reference evidence="2" key="1">
    <citation type="submission" date="2016-10" db="EMBL/GenBank/DDBJ databases">
        <title>Sequence of Gallionella enrichment culture.</title>
        <authorList>
            <person name="Poehlein A."/>
            <person name="Muehling M."/>
            <person name="Daniel R."/>
        </authorList>
    </citation>
    <scope>NUCLEOTIDE SEQUENCE</scope>
</reference>
<dbReference type="AlphaFoldDB" id="A0A1J5R4R4"/>